<evidence type="ECO:0000256" key="2">
    <source>
        <dbReference type="ARBA" id="ARBA00022438"/>
    </source>
</evidence>
<evidence type="ECO:0000313" key="9">
    <source>
        <dbReference type="EMBL" id="MDO6574602.1"/>
    </source>
</evidence>
<comment type="similarity">
    <text evidence="1 6">Belongs to the peptidase M42 family.</text>
</comment>
<keyword evidence="3" id="KW-0645">Protease</keyword>
<dbReference type="GeneID" id="72470133"/>
<feature type="binding site" evidence="8">
    <location>
        <position position="182"/>
    </location>
    <ligand>
        <name>Zn(2+)</name>
        <dbReference type="ChEBI" id="CHEBI:29105"/>
        <label>2</label>
    </ligand>
</feature>
<keyword evidence="2" id="KW-0031">Aminopeptidase</keyword>
<reference evidence="9" key="1">
    <citation type="submission" date="2023-07" db="EMBL/GenBank/DDBJ databases">
        <title>Genome content predicts the carbon catabolic preferences of heterotrophic bacteria.</title>
        <authorList>
            <person name="Gralka M."/>
        </authorList>
    </citation>
    <scope>NUCLEOTIDE SEQUENCE</scope>
    <source>
        <strain evidence="9">E2R20</strain>
    </source>
</reference>
<dbReference type="InterPro" id="IPR008007">
    <property type="entry name" value="Peptidase_M42"/>
</dbReference>
<dbReference type="AlphaFoldDB" id="A0AAW7YUA7"/>
<protein>
    <submittedName>
        <fullName evidence="9">M42 family metallopeptidase</fullName>
    </submittedName>
</protein>
<evidence type="ECO:0000313" key="10">
    <source>
        <dbReference type="Proteomes" id="UP001170310"/>
    </source>
</evidence>
<dbReference type="SUPFAM" id="SSF101821">
    <property type="entry name" value="Aminopeptidase/glucanase lid domain"/>
    <property type="match status" value="1"/>
</dbReference>
<feature type="binding site" evidence="8">
    <location>
        <position position="70"/>
    </location>
    <ligand>
        <name>Zn(2+)</name>
        <dbReference type="ChEBI" id="CHEBI:29105"/>
        <label>1</label>
    </ligand>
</feature>
<sequence>MTIEESKTLERMEHLTELHGAPGFEDDVKTYMKEQMTPYVDHFVDNKMGGFYGVKKSPKANAKRVMIAAHMDEIGFMITHITDNGMIQFTNLGGVANDIWQGQRLKVKNRKNEEIIGVVANIPKHFRTGNEAAPQIKDLMLDIGASSSEEVRQKGIEIGDTIVPATPFTQLSEYRYSAKAWDNRYGCLIAIEILELLKDTELEVDLYVGANVQEEVGLRGAKASAELIQPDIAFVADCSPANDIKGKQQLSGALGEGTLIRIKDGTMILRPTFRDYLLNLVKQYDIPHQYYMSPGGTDGGEIHKANDGIPTAVIGVCARYIHSTDAVFDIRDYYAARQLLKASITNLNEEQIQRLQYQ</sequence>
<comment type="caution">
    <text evidence="9">The sequence shown here is derived from an EMBL/GenBank/DDBJ whole genome shotgun (WGS) entry which is preliminary data.</text>
</comment>
<proteinExistence type="inferred from homology"/>
<feature type="binding site" evidence="8">
    <location>
        <position position="322"/>
    </location>
    <ligand>
        <name>Zn(2+)</name>
        <dbReference type="ChEBI" id="CHEBI:29105"/>
        <label>2</label>
    </ligand>
</feature>
<dbReference type="Gene3D" id="2.40.30.40">
    <property type="entry name" value="Peptidase M42, domain 2"/>
    <property type="match status" value="1"/>
</dbReference>
<dbReference type="PIRSF" id="PIRSF001123">
    <property type="entry name" value="PepA_GA"/>
    <property type="match status" value="1"/>
</dbReference>
<evidence type="ECO:0000256" key="1">
    <source>
        <dbReference type="ARBA" id="ARBA00006272"/>
    </source>
</evidence>
<evidence type="ECO:0000256" key="4">
    <source>
        <dbReference type="ARBA" id="ARBA00022723"/>
    </source>
</evidence>
<dbReference type="Pfam" id="PF05343">
    <property type="entry name" value="Peptidase_M42"/>
    <property type="match status" value="1"/>
</dbReference>
<dbReference type="GO" id="GO:0006508">
    <property type="term" value="P:proteolysis"/>
    <property type="evidence" value="ECO:0007669"/>
    <property type="project" value="UniProtKB-KW"/>
</dbReference>
<keyword evidence="10" id="KW-1185">Reference proteome</keyword>
<keyword evidence="5" id="KW-0378">Hydrolase</keyword>
<dbReference type="InterPro" id="IPR023367">
    <property type="entry name" value="Peptidase_M42_dom2"/>
</dbReference>
<dbReference type="GO" id="GO:0046872">
    <property type="term" value="F:metal ion binding"/>
    <property type="evidence" value="ECO:0007669"/>
    <property type="project" value="UniProtKB-UniRule"/>
</dbReference>
<dbReference type="InterPro" id="IPR051464">
    <property type="entry name" value="Peptidase_M42_aminopept"/>
</dbReference>
<dbReference type="Proteomes" id="UP001170310">
    <property type="component" value="Unassembled WGS sequence"/>
</dbReference>
<dbReference type="RefSeq" id="WP_046466824.1">
    <property type="nucleotide sequence ID" value="NZ_JAUOQO010000009.1"/>
</dbReference>
<feature type="binding site" evidence="8">
    <location>
        <position position="237"/>
    </location>
    <ligand>
        <name>Zn(2+)</name>
        <dbReference type="ChEBI" id="CHEBI:29105"/>
        <label>1</label>
    </ligand>
</feature>
<feature type="binding site" evidence="8">
    <location>
        <position position="182"/>
    </location>
    <ligand>
        <name>Zn(2+)</name>
        <dbReference type="ChEBI" id="CHEBI:29105"/>
        <label>1</label>
    </ligand>
</feature>
<evidence type="ECO:0000256" key="7">
    <source>
        <dbReference type="PIRSR" id="PIRSR001123-1"/>
    </source>
</evidence>
<dbReference type="GO" id="GO:0004177">
    <property type="term" value="F:aminopeptidase activity"/>
    <property type="evidence" value="ECO:0007669"/>
    <property type="project" value="UniProtKB-UniRule"/>
</dbReference>
<dbReference type="PANTHER" id="PTHR32481:SF0">
    <property type="entry name" value="AMINOPEPTIDASE YPDE-RELATED"/>
    <property type="match status" value="1"/>
</dbReference>
<dbReference type="CDD" id="cd05656">
    <property type="entry name" value="M42_Frv"/>
    <property type="match status" value="1"/>
</dbReference>
<evidence type="ECO:0000256" key="3">
    <source>
        <dbReference type="ARBA" id="ARBA00022670"/>
    </source>
</evidence>
<dbReference type="PANTHER" id="PTHR32481">
    <property type="entry name" value="AMINOPEPTIDASE"/>
    <property type="match status" value="1"/>
</dbReference>
<evidence type="ECO:0000256" key="8">
    <source>
        <dbReference type="PIRSR" id="PIRSR001123-2"/>
    </source>
</evidence>
<organism evidence="9 10">
    <name type="scientific">Staphylococcus pasteuri_A</name>
    <dbReference type="NCBI Taxonomy" id="3062664"/>
    <lineage>
        <taxon>Bacteria</taxon>
        <taxon>Bacillati</taxon>
        <taxon>Bacillota</taxon>
        <taxon>Bacilli</taxon>
        <taxon>Bacillales</taxon>
        <taxon>Staphylococcaceae</taxon>
        <taxon>Staphylococcus</taxon>
    </lineage>
</organism>
<feature type="binding site" evidence="8">
    <location>
        <position position="215"/>
    </location>
    <ligand>
        <name>Zn(2+)</name>
        <dbReference type="ChEBI" id="CHEBI:29105"/>
        <label>2</label>
    </ligand>
</feature>
<dbReference type="SUPFAM" id="SSF53187">
    <property type="entry name" value="Zn-dependent exopeptidases"/>
    <property type="match status" value="1"/>
</dbReference>
<evidence type="ECO:0000256" key="6">
    <source>
        <dbReference type="PIRNR" id="PIRNR001123"/>
    </source>
</evidence>
<comment type="cofactor">
    <cofactor evidence="8">
        <name>a divalent metal cation</name>
        <dbReference type="ChEBI" id="CHEBI:60240"/>
    </cofactor>
    <text evidence="8">Binds 2 divalent metal cations per subunit.</text>
</comment>
<dbReference type="Gene3D" id="3.40.630.10">
    <property type="entry name" value="Zn peptidases"/>
    <property type="match status" value="1"/>
</dbReference>
<dbReference type="EMBL" id="JAUOQO010000009">
    <property type="protein sequence ID" value="MDO6574602.1"/>
    <property type="molecule type" value="Genomic_DNA"/>
</dbReference>
<accession>A0AAW7YUA7</accession>
<gene>
    <name evidence="9" type="ORF">Q4528_10665</name>
</gene>
<keyword evidence="4 8" id="KW-0479">Metal-binding</keyword>
<name>A0AAW7YUA7_9STAP</name>
<feature type="active site" description="Proton acceptor" evidence="7">
    <location>
        <position position="214"/>
    </location>
</feature>
<evidence type="ECO:0000256" key="5">
    <source>
        <dbReference type="ARBA" id="ARBA00022801"/>
    </source>
</evidence>